<reference evidence="1" key="2">
    <citation type="submission" date="2020-09" db="EMBL/GenBank/DDBJ databases">
        <authorList>
            <person name="Sun Q."/>
            <person name="Zhou Y."/>
        </authorList>
    </citation>
    <scope>NUCLEOTIDE SEQUENCE</scope>
    <source>
        <strain evidence="1">CGMCC 1.15725</strain>
    </source>
</reference>
<dbReference type="EMBL" id="BMJQ01000019">
    <property type="protein sequence ID" value="GGF42755.1"/>
    <property type="molecule type" value="Genomic_DNA"/>
</dbReference>
<evidence type="ECO:0000313" key="2">
    <source>
        <dbReference type="Proteomes" id="UP000646365"/>
    </source>
</evidence>
<dbReference type="InterPro" id="IPR027417">
    <property type="entry name" value="P-loop_NTPase"/>
</dbReference>
<dbReference type="Gene3D" id="3.40.50.300">
    <property type="entry name" value="P-loop containing nucleotide triphosphate hydrolases"/>
    <property type="match status" value="1"/>
</dbReference>
<gene>
    <name evidence="1" type="ORF">GCM10011611_56460</name>
</gene>
<accession>A0A8J2Z0L9</accession>
<dbReference type="AlphaFoldDB" id="A0A8J2Z0L9"/>
<dbReference type="SUPFAM" id="SSF52540">
    <property type="entry name" value="P-loop containing nucleoside triphosphate hydrolases"/>
    <property type="match status" value="1"/>
</dbReference>
<dbReference type="RefSeq" id="WP_189051527.1">
    <property type="nucleotide sequence ID" value="NZ_BMJQ01000019.1"/>
</dbReference>
<organism evidence="1 2">
    <name type="scientific">Aliidongia dinghuensis</name>
    <dbReference type="NCBI Taxonomy" id="1867774"/>
    <lineage>
        <taxon>Bacteria</taxon>
        <taxon>Pseudomonadati</taxon>
        <taxon>Pseudomonadota</taxon>
        <taxon>Alphaproteobacteria</taxon>
        <taxon>Rhodospirillales</taxon>
        <taxon>Dongiaceae</taxon>
        <taxon>Aliidongia</taxon>
    </lineage>
</organism>
<name>A0A8J2Z0L9_9PROT</name>
<sequence length="232" mass="24710">MTAPPVLSIEAARGTGEHLPYAPLDLVLHEGDFALIESLGPRRGASFADLCCGLMTPASGRVRFVGRDWQTMPHEHAGALRGRIGRLFHLPLRPDTPDVASRILLARLHHTRLPEAEVRAEAAALALRFGLPGLPAGPARLLSAPDLLRAACVRAFLGRPRLVILELPLAAQHDDLLLALLAVGAEARGHGAAVIWLANASPALRSRTIRPTQRLRLGDAGLVPVRLPAAVA</sequence>
<protein>
    <recommendedName>
        <fullName evidence="3">ATP-binding cassette domain-containing protein</fullName>
    </recommendedName>
</protein>
<proteinExistence type="predicted"/>
<keyword evidence="2" id="KW-1185">Reference proteome</keyword>
<dbReference type="Proteomes" id="UP000646365">
    <property type="component" value="Unassembled WGS sequence"/>
</dbReference>
<evidence type="ECO:0000313" key="1">
    <source>
        <dbReference type="EMBL" id="GGF42755.1"/>
    </source>
</evidence>
<comment type="caution">
    <text evidence="1">The sequence shown here is derived from an EMBL/GenBank/DDBJ whole genome shotgun (WGS) entry which is preliminary data.</text>
</comment>
<reference evidence="1" key="1">
    <citation type="journal article" date="2014" name="Int. J. Syst. Evol. Microbiol.">
        <title>Complete genome sequence of Corynebacterium casei LMG S-19264T (=DSM 44701T), isolated from a smear-ripened cheese.</title>
        <authorList>
            <consortium name="US DOE Joint Genome Institute (JGI-PGF)"/>
            <person name="Walter F."/>
            <person name="Albersmeier A."/>
            <person name="Kalinowski J."/>
            <person name="Ruckert C."/>
        </authorList>
    </citation>
    <scope>NUCLEOTIDE SEQUENCE</scope>
    <source>
        <strain evidence="1">CGMCC 1.15725</strain>
    </source>
</reference>
<evidence type="ECO:0008006" key="3">
    <source>
        <dbReference type="Google" id="ProtNLM"/>
    </source>
</evidence>